<organism evidence="3 4">
    <name type="scientific">Artemisia annua</name>
    <name type="common">Sweet wormwood</name>
    <dbReference type="NCBI Taxonomy" id="35608"/>
    <lineage>
        <taxon>Eukaryota</taxon>
        <taxon>Viridiplantae</taxon>
        <taxon>Streptophyta</taxon>
        <taxon>Embryophyta</taxon>
        <taxon>Tracheophyta</taxon>
        <taxon>Spermatophyta</taxon>
        <taxon>Magnoliopsida</taxon>
        <taxon>eudicotyledons</taxon>
        <taxon>Gunneridae</taxon>
        <taxon>Pentapetalae</taxon>
        <taxon>asterids</taxon>
        <taxon>campanulids</taxon>
        <taxon>Asterales</taxon>
        <taxon>Asteraceae</taxon>
        <taxon>Asteroideae</taxon>
        <taxon>Anthemideae</taxon>
        <taxon>Artemisiinae</taxon>
        <taxon>Artemisia</taxon>
    </lineage>
</organism>
<evidence type="ECO:0000313" key="4">
    <source>
        <dbReference type="Proteomes" id="UP000245207"/>
    </source>
</evidence>
<feature type="chain" id="PRO_5015761955" description="Stomagen C-terminal domain-containing protein" evidence="1">
    <location>
        <begin position="27"/>
        <end position="181"/>
    </location>
</feature>
<proteinExistence type="predicted"/>
<feature type="domain" description="Stomagen C-terminal" evidence="2">
    <location>
        <begin position="55"/>
        <end position="103"/>
    </location>
</feature>
<keyword evidence="1" id="KW-0732">Signal</keyword>
<sequence length="181" mass="20934">MASPSKHNLLILFLIWAALVLQGVAGSRTLAQLPAQNPATQKELHLKHTSNIMMRRRKMIGSVRPSCTYNECKGCKSRCRAEQVPVEGNDPMNSAYHYRCVCHRHNLYPVQIGRPSLNPCRFDPKSCLACTLWHQLILKDPKCVRHDKKRMIKYRMMIPFMYDIIQNDDPLYKASDNCTYK</sequence>
<evidence type="ECO:0000256" key="1">
    <source>
        <dbReference type="SAM" id="SignalP"/>
    </source>
</evidence>
<comment type="caution">
    <text evidence="3">The sequence shown here is derived from an EMBL/GenBank/DDBJ whole genome shotgun (WGS) entry which is preliminary data.</text>
</comment>
<reference evidence="3 4" key="1">
    <citation type="journal article" date="2018" name="Mol. Plant">
        <title>The genome of Artemisia annua provides insight into the evolution of Asteraceae family and artemisinin biosynthesis.</title>
        <authorList>
            <person name="Shen Q."/>
            <person name="Zhang L."/>
            <person name="Liao Z."/>
            <person name="Wang S."/>
            <person name="Yan T."/>
            <person name="Shi P."/>
            <person name="Liu M."/>
            <person name="Fu X."/>
            <person name="Pan Q."/>
            <person name="Wang Y."/>
            <person name="Lv Z."/>
            <person name="Lu X."/>
            <person name="Zhang F."/>
            <person name="Jiang W."/>
            <person name="Ma Y."/>
            <person name="Chen M."/>
            <person name="Hao X."/>
            <person name="Li L."/>
            <person name="Tang Y."/>
            <person name="Lv G."/>
            <person name="Zhou Y."/>
            <person name="Sun X."/>
            <person name="Brodelius P.E."/>
            <person name="Rose J.K.C."/>
            <person name="Tang K."/>
        </authorList>
    </citation>
    <scope>NUCLEOTIDE SEQUENCE [LARGE SCALE GENOMIC DNA]</scope>
    <source>
        <strain evidence="4">cv. Huhao1</strain>
        <tissue evidence="3">Leaf</tissue>
    </source>
</reference>
<dbReference type="PANTHER" id="PTHR37239:SF1">
    <property type="entry name" value="EPIDERMAL PATTERNING FACTOR-LIKE PROTEIN 9"/>
    <property type="match status" value="1"/>
</dbReference>
<feature type="signal peptide" evidence="1">
    <location>
        <begin position="1"/>
        <end position="26"/>
    </location>
</feature>
<evidence type="ECO:0000259" key="2">
    <source>
        <dbReference type="Pfam" id="PF16851"/>
    </source>
</evidence>
<dbReference type="InterPro" id="IPR031753">
    <property type="entry name" value="Stomagen"/>
</dbReference>
<dbReference type="PANTHER" id="PTHR37239">
    <property type="entry name" value="EPIDERMAL PATTERNING FACTOR-LIKE PROTEIN 9"/>
    <property type="match status" value="1"/>
</dbReference>
<name>A0A2U1M3Y9_ARTAN</name>
<dbReference type="InterPro" id="IPR038572">
    <property type="entry name" value="Stomagen_C_sf"/>
</dbReference>
<dbReference type="InterPro" id="IPR044858">
    <property type="entry name" value="Stomagen_C"/>
</dbReference>
<dbReference type="Gene3D" id="2.20.25.390">
    <property type="entry name" value="Stomagen"/>
    <property type="match status" value="1"/>
</dbReference>
<keyword evidence="4" id="KW-1185">Reference proteome</keyword>
<dbReference type="Proteomes" id="UP000245207">
    <property type="component" value="Unassembled WGS sequence"/>
</dbReference>
<evidence type="ECO:0000313" key="3">
    <source>
        <dbReference type="EMBL" id="PWA55968.1"/>
    </source>
</evidence>
<dbReference type="STRING" id="35608.A0A2U1M3Y9"/>
<dbReference type="CDD" id="cd22743">
    <property type="entry name" value="stomagen-like"/>
    <property type="match status" value="1"/>
</dbReference>
<protein>
    <recommendedName>
        <fullName evidence="2">Stomagen C-terminal domain-containing protein</fullName>
    </recommendedName>
</protein>
<gene>
    <name evidence="3" type="ORF">CTI12_AA421070</name>
</gene>
<dbReference type="EMBL" id="PKPP01006606">
    <property type="protein sequence ID" value="PWA55968.1"/>
    <property type="molecule type" value="Genomic_DNA"/>
</dbReference>
<dbReference type="AlphaFoldDB" id="A0A2U1M3Y9"/>
<accession>A0A2U1M3Y9</accession>
<dbReference type="GO" id="GO:2000123">
    <property type="term" value="P:positive regulation of stomatal complex development"/>
    <property type="evidence" value="ECO:0007669"/>
    <property type="project" value="InterPro"/>
</dbReference>
<dbReference type="OrthoDB" id="1893550at2759"/>
<dbReference type="Pfam" id="PF16851">
    <property type="entry name" value="Stomagen"/>
    <property type="match status" value="1"/>
</dbReference>